<dbReference type="InterPro" id="IPR011989">
    <property type="entry name" value="ARM-like"/>
</dbReference>
<dbReference type="InterPro" id="IPR016024">
    <property type="entry name" value="ARM-type_fold"/>
</dbReference>
<dbReference type="EMBL" id="RBNJ01003547">
    <property type="protein sequence ID" value="RUS30815.1"/>
    <property type="molecule type" value="Genomic_DNA"/>
</dbReference>
<dbReference type="AlphaFoldDB" id="A0A433QM23"/>
<evidence type="ECO:0000313" key="1">
    <source>
        <dbReference type="EMBL" id="RUS30815.1"/>
    </source>
</evidence>
<dbReference type="SUPFAM" id="SSF48371">
    <property type="entry name" value="ARM repeat"/>
    <property type="match status" value="1"/>
</dbReference>
<gene>
    <name evidence="1" type="ORF">BC938DRAFT_478925</name>
</gene>
<dbReference type="Gene3D" id="2.60.120.620">
    <property type="entry name" value="q2cbj1_9rhob like domain"/>
    <property type="match status" value="1"/>
</dbReference>
<dbReference type="Gene3D" id="1.25.10.10">
    <property type="entry name" value="Leucine-rich Repeat Variant"/>
    <property type="match status" value="1"/>
</dbReference>
<dbReference type="Pfam" id="PF05721">
    <property type="entry name" value="PhyH"/>
    <property type="match status" value="1"/>
</dbReference>
<dbReference type="InterPro" id="IPR008775">
    <property type="entry name" value="Phytyl_CoA_dOase-like"/>
</dbReference>
<comment type="caution">
    <text evidence="1">The sequence shown here is derived from an EMBL/GenBank/DDBJ whole genome shotgun (WGS) entry which is preliminary data.</text>
</comment>
<reference evidence="1 2" key="1">
    <citation type="journal article" date="2018" name="New Phytol.">
        <title>Phylogenomics of Endogonaceae and evolution of mycorrhizas within Mucoromycota.</title>
        <authorList>
            <person name="Chang Y."/>
            <person name="Desiro A."/>
            <person name="Na H."/>
            <person name="Sandor L."/>
            <person name="Lipzen A."/>
            <person name="Clum A."/>
            <person name="Barry K."/>
            <person name="Grigoriev I.V."/>
            <person name="Martin F.M."/>
            <person name="Stajich J.E."/>
            <person name="Smith M.E."/>
            <person name="Bonito G."/>
            <person name="Spatafora J.W."/>
        </authorList>
    </citation>
    <scope>NUCLEOTIDE SEQUENCE [LARGE SCALE GENOMIC DNA]</scope>
    <source>
        <strain evidence="1 2">AD002</strain>
    </source>
</reference>
<evidence type="ECO:0000313" key="2">
    <source>
        <dbReference type="Proteomes" id="UP000274822"/>
    </source>
</evidence>
<protein>
    <recommendedName>
        <fullName evidence="3">Phytanoyl-CoA dioxygenase</fullName>
    </recommendedName>
</protein>
<proteinExistence type="predicted"/>
<evidence type="ECO:0008006" key="3">
    <source>
        <dbReference type="Google" id="ProtNLM"/>
    </source>
</evidence>
<dbReference type="SUPFAM" id="SSF51197">
    <property type="entry name" value="Clavaminate synthase-like"/>
    <property type="match status" value="1"/>
</dbReference>
<sequence length="606" mass="68081">MSTTTTSLIPYLLTDLDVQRFIANGYHVIPASTLSLPAAFHVQILDDINARLDQFGNPGNNLLPAVGNLHRLFEEPRVRGALTSLLGEGYAMHPHRHLHTTVGGFKEQGWHRDTYWGNQKIRHLHPRWVMAMYYPQTVTLEMGPTALAIGSQYFDNPSFVNSSKRDTPSEWHTPPYHFTCSAGDIVLMTYDLWHKGTANRSLVGSRRHMFKFQFHRKFEPRARPDWDFRSAWWTYAPGMQDGKPLEVFLPKLRLLYLDVWRWMCGGAYDVDFSEEAVKIMGRPPDKGTKVLDYVRKLAEGATEADRLETIYVLAFQYETEFAEAEKREFVQRFVKFLTHKDSWVVTSARNMLIAIGDAHVATAILKILEQANDGTFDITQSLALVRCLFILEDIGVYKLTQFGLAELAASATAETLVSEKWTALPDERASHIRQHAAEAVGHLGQCYLPELADAGVSSQGRAFIGKVLWAVREMQDEKVQENAALSLKQLMPLLMGSMTASGRAVQDEDVILDAKALVNDLSKIVDSATNRYLRAHAFEVLATLAVEMGNEAAVKAVRNELLTKSGRHYLMAAKTVERLRNGAGVVSVEEATGARWCPLTTKKSPF</sequence>
<accession>A0A433QM23</accession>
<dbReference type="Proteomes" id="UP000274822">
    <property type="component" value="Unassembled WGS sequence"/>
</dbReference>
<organism evidence="1 2">
    <name type="scientific">Jimgerdemannia flammicorona</name>
    <dbReference type="NCBI Taxonomy" id="994334"/>
    <lineage>
        <taxon>Eukaryota</taxon>
        <taxon>Fungi</taxon>
        <taxon>Fungi incertae sedis</taxon>
        <taxon>Mucoromycota</taxon>
        <taxon>Mucoromycotina</taxon>
        <taxon>Endogonomycetes</taxon>
        <taxon>Endogonales</taxon>
        <taxon>Endogonaceae</taxon>
        <taxon>Jimgerdemannia</taxon>
    </lineage>
</organism>
<name>A0A433QM23_9FUNG</name>
<keyword evidence="2" id="KW-1185">Reference proteome</keyword>